<dbReference type="Proteomes" id="UP000022611">
    <property type="component" value="Unassembled WGS sequence"/>
</dbReference>
<dbReference type="AlphaFoldDB" id="A0A010S4M0"/>
<gene>
    <name evidence="2" type="ORF">HK44_023555</name>
</gene>
<dbReference type="PATRIC" id="fig|1042209.11.peg.1257"/>
<protein>
    <recommendedName>
        <fullName evidence="1">DUF4224 domain-containing protein</fullName>
    </recommendedName>
</protein>
<evidence type="ECO:0000313" key="3">
    <source>
        <dbReference type="Proteomes" id="UP000022611"/>
    </source>
</evidence>
<dbReference type="EMBL" id="AFOY02000005">
    <property type="protein sequence ID" value="EXF95594.1"/>
    <property type="molecule type" value="Genomic_DNA"/>
</dbReference>
<dbReference type="Pfam" id="PF13986">
    <property type="entry name" value="DUF4224"/>
    <property type="match status" value="1"/>
</dbReference>
<name>A0A010S4M0_PSEFL</name>
<accession>A0A010S4M0</accession>
<comment type="caution">
    <text evidence="2">The sequence shown here is derived from an EMBL/GenBank/DDBJ whole genome shotgun (WGS) entry which is preliminary data.</text>
</comment>
<reference evidence="2 3" key="1">
    <citation type="journal article" date="2011" name="J. Bacteriol.">
        <title>Draft genome sequence of the polycyclic aromatic hydrocarbon-degrading, genetically engineered bioluminescent bioreporter Pseudomonas fluorescens HK44.</title>
        <authorList>
            <person name="Chauhan A."/>
            <person name="Layton A.C."/>
            <person name="Williams D.E."/>
            <person name="Smartt A.E."/>
            <person name="Ripp S."/>
            <person name="Karpinets T.V."/>
            <person name="Brown S.D."/>
            <person name="Sayler G.S."/>
        </authorList>
    </citation>
    <scope>NUCLEOTIDE SEQUENCE [LARGE SCALE GENOMIC DNA]</scope>
    <source>
        <strain evidence="2 3">HK44</strain>
    </source>
</reference>
<dbReference type="InterPro" id="IPR025319">
    <property type="entry name" value="DUF4224"/>
</dbReference>
<evidence type="ECO:0000313" key="2">
    <source>
        <dbReference type="EMBL" id="EXF95594.1"/>
    </source>
</evidence>
<feature type="domain" description="DUF4224" evidence="1">
    <location>
        <begin position="3"/>
        <end position="44"/>
    </location>
</feature>
<proteinExistence type="predicted"/>
<dbReference type="HOGENOM" id="CLU_181635_0_0_6"/>
<sequence length="72" mass="8132">MEFLTHEEVCELTGAKTKKAQIQNLKTNGVRHTIKVNGWPCVTAFAVNGQGPVPVVEEEERPRWVPDFSKVR</sequence>
<evidence type="ECO:0000259" key="1">
    <source>
        <dbReference type="Pfam" id="PF13986"/>
    </source>
</evidence>
<organism evidence="2 3">
    <name type="scientific">Pseudomonas fluorescens HK44</name>
    <dbReference type="NCBI Taxonomy" id="1042209"/>
    <lineage>
        <taxon>Bacteria</taxon>
        <taxon>Pseudomonadati</taxon>
        <taxon>Pseudomonadota</taxon>
        <taxon>Gammaproteobacteria</taxon>
        <taxon>Pseudomonadales</taxon>
        <taxon>Pseudomonadaceae</taxon>
        <taxon>Pseudomonas</taxon>
    </lineage>
</organism>